<protein>
    <recommendedName>
        <fullName evidence="3">C2H2-type domain-containing protein</fullName>
    </recommendedName>
</protein>
<evidence type="ECO:0000313" key="2">
    <source>
        <dbReference type="Proteomes" id="UP000663828"/>
    </source>
</evidence>
<sequence>MSSFSCPLCLTHRRFDSFARMFQHITLYHQNEPNFSITCDLHNACGVLYRTYSAYKAHVYRQHISELHLKNKPNDNRQQENINSSTVNSEVINNGDDTFYSVYGTFEENPVDDDLDANFCNTGSFFPSTNVDESVSELLSIIKRSYLLFILELREEYLLPQGVTNIISTYIVTLLRHLEILLNKKATAPYTNSYQSSTSALPKRNQKVIEIHQLNETLNDLSDTIEAVSKNNYQFMKNCEKYFGLISPEQVVLSSPGESVELGYFIPIDRTISSMLKSQPLLIEILENIHQQRITVDNDPDLMFSVRDGMYGSRFDEESLLIQLYLDDIGLTNPLGAKRDRHKMTMIYFSLEDMPDKYRSKLDFIQLVAVCESKQLKVNFSNKNGICTELATELQRLVLIVSMETISFYIISHFFFENNDKAQRFFAPIVENLNKLQLNGISINGVHLTFSFSTVVADNLASHFIGAFQSCFNGGYFCRRCYITYPEKNLPISLEKIQTRSMTDHDSLVDEITNDPTGTPLKGVMGPSPLRELIGFHATTSLPRDLMHDYLEGICPMIIMSLLKQASALRILTYSENVFAIFNPIPTDFLA</sequence>
<evidence type="ECO:0000313" key="1">
    <source>
        <dbReference type="EMBL" id="CAF1237780.1"/>
    </source>
</evidence>
<keyword evidence="2" id="KW-1185">Reference proteome</keyword>
<dbReference type="EMBL" id="CAJNOR010002034">
    <property type="protein sequence ID" value="CAF1237780.1"/>
    <property type="molecule type" value="Genomic_DNA"/>
</dbReference>
<proteinExistence type="predicted"/>
<gene>
    <name evidence="1" type="ORF">XAT740_LOCUS25573</name>
</gene>
<dbReference type="AlphaFoldDB" id="A0A814Z4B7"/>
<organism evidence="1 2">
    <name type="scientific">Adineta ricciae</name>
    <name type="common">Rotifer</name>
    <dbReference type="NCBI Taxonomy" id="249248"/>
    <lineage>
        <taxon>Eukaryota</taxon>
        <taxon>Metazoa</taxon>
        <taxon>Spiralia</taxon>
        <taxon>Gnathifera</taxon>
        <taxon>Rotifera</taxon>
        <taxon>Eurotatoria</taxon>
        <taxon>Bdelloidea</taxon>
        <taxon>Adinetida</taxon>
        <taxon>Adinetidae</taxon>
        <taxon>Adineta</taxon>
    </lineage>
</organism>
<reference evidence="1" key="1">
    <citation type="submission" date="2021-02" db="EMBL/GenBank/DDBJ databases">
        <authorList>
            <person name="Nowell W R."/>
        </authorList>
    </citation>
    <scope>NUCLEOTIDE SEQUENCE</scope>
</reference>
<name>A0A814Z4B7_ADIRI</name>
<evidence type="ECO:0008006" key="3">
    <source>
        <dbReference type="Google" id="ProtNLM"/>
    </source>
</evidence>
<accession>A0A814Z4B7</accession>
<dbReference type="Proteomes" id="UP000663828">
    <property type="component" value="Unassembled WGS sequence"/>
</dbReference>
<comment type="caution">
    <text evidence="1">The sequence shown here is derived from an EMBL/GenBank/DDBJ whole genome shotgun (WGS) entry which is preliminary data.</text>
</comment>